<evidence type="ECO:0000313" key="3">
    <source>
        <dbReference type="Proteomes" id="UP001054945"/>
    </source>
</evidence>
<comment type="caution">
    <text evidence="2">The sequence shown here is derived from an EMBL/GenBank/DDBJ whole genome shotgun (WGS) entry which is preliminary data.</text>
</comment>
<accession>A0AAV4N4L5</accession>
<evidence type="ECO:0000313" key="2">
    <source>
        <dbReference type="EMBL" id="GIX79644.1"/>
    </source>
</evidence>
<feature type="region of interest" description="Disordered" evidence="1">
    <location>
        <begin position="1"/>
        <end position="31"/>
    </location>
</feature>
<dbReference type="Proteomes" id="UP001054945">
    <property type="component" value="Unassembled WGS sequence"/>
</dbReference>
<sequence>MSSKGETIPMGDLTKRMRSRKSAHSLNEDKEPGDMRAFLGVYQAEGLLGEWKIYYARESVLGSRGKKSKGVVFLCNCSFNTHCSKDKRRIR</sequence>
<keyword evidence="3" id="KW-1185">Reference proteome</keyword>
<reference evidence="2 3" key="1">
    <citation type="submission" date="2021-06" db="EMBL/GenBank/DDBJ databases">
        <title>Caerostris extrusa draft genome.</title>
        <authorList>
            <person name="Kono N."/>
            <person name="Arakawa K."/>
        </authorList>
    </citation>
    <scope>NUCLEOTIDE SEQUENCE [LARGE SCALE GENOMIC DNA]</scope>
</reference>
<gene>
    <name evidence="2" type="ORF">CEXT_245631</name>
</gene>
<proteinExistence type="predicted"/>
<dbReference type="AlphaFoldDB" id="A0AAV4N4L5"/>
<name>A0AAV4N4L5_CAEEX</name>
<evidence type="ECO:0000256" key="1">
    <source>
        <dbReference type="SAM" id="MobiDB-lite"/>
    </source>
</evidence>
<organism evidence="2 3">
    <name type="scientific">Caerostris extrusa</name>
    <name type="common">Bark spider</name>
    <name type="synonym">Caerostris bankana</name>
    <dbReference type="NCBI Taxonomy" id="172846"/>
    <lineage>
        <taxon>Eukaryota</taxon>
        <taxon>Metazoa</taxon>
        <taxon>Ecdysozoa</taxon>
        <taxon>Arthropoda</taxon>
        <taxon>Chelicerata</taxon>
        <taxon>Arachnida</taxon>
        <taxon>Araneae</taxon>
        <taxon>Araneomorphae</taxon>
        <taxon>Entelegynae</taxon>
        <taxon>Araneoidea</taxon>
        <taxon>Araneidae</taxon>
        <taxon>Caerostris</taxon>
    </lineage>
</organism>
<dbReference type="EMBL" id="BPLR01020516">
    <property type="protein sequence ID" value="GIX79644.1"/>
    <property type="molecule type" value="Genomic_DNA"/>
</dbReference>
<protein>
    <submittedName>
        <fullName evidence="2">Uncharacterized protein</fullName>
    </submittedName>
</protein>